<keyword evidence="2" id="KW-1185">Reference proteome</keyword>
<dbReference type="SFLD" id="SFLDG01129">
    <property type="entry name" value="C1.5:_HAD__Beta-PGM__Phosphata"/>
    <property type="match status" value="1"/>
</dbReference>
<dbReference type="Gene3D" id="3.40.50.1000">
    <property type="entry name" value="HAD superfamily/HAD-like"/>
    <property type="match status" value="1"/>
</dbReference>
<dbReference type="PRINTS" id="PR00413">
    <property type="entry name" value="HADHALOGNASE"/>
</dbReference>
<gene>
    <name evidence="1" type="ORF">Sru01_22990</name>
</gene>
<sequence>MKWVLFDYGEVLCHAQPAADRERLVAASGMDPDHFWRHYWEHRLEFDRGTLAPDAYWSEVLDRSLGDLEVARLVDLDVESWTHANDAAVAVLKEIRAAGHPVGLLSNAPACVADGIERLSFVQEMDARFYSGHLGLVKPDAEIYLRVAARLGARPGDCVFVDDRLVNVSGAESAGMTAVHFRDAGALRDDLAAALAAPGRAS</sequence>
<dbReference type="RefSeq" id="WP_203984145.1">
    <property type="nucleotide sequence ID" value="NZ_BOOU01000034.1"/>
</dbReference>
<dbReference type="InterPro" id="IPR006439">
    <property type="entry name" value="HAD-SF_hydro_IA"/>
</dbReference>
<accession>A0A919R576</accession>
<dbReference type="PANTHER" id="PTHR43611">
    <property type="entry name" value="ALPHA-D-GLUCOSE 1-PHOSPHATE PHOSPHATASE"/>
    <property type="match status" value="1"/>
</dbReference>
<evidence type="ECO:0000313" key="1">
    <source>
        <dbReference type="EMBL" id="GII77317.1"/>
    </source>
</evidence>
<protein>
    <submittedName>
        <fullName evidence="1">Haloacid dehalogenase</fullName>
    </submittedName>
</protein>
<comment type="caution">
    <text evidence="1">The sequence shown here is derived from an EMBL/GenBank/DDBJ whole genome shotgun (WGS) entry which is preliminary data.</text>
</comment>
<organism evidence="1 2">
    <name type="scientific">Sphaerisporangium rufum</name>
    <dbReference type="NCBI Taxonomy" id="1381558"/>
    <lineage>
        <taxon>Bacteria</taxon>
        <taxon>Bacillati</taxon>
        <taxon>Actinomycetota</taxon>
        <taxon>Actinomycetes</taxon>
        <taxon>Streptosporangiales</taxon>
        <taxon>Streptosporangiaceae</taxon>
        <taxon>Sphaerisporangium</taxon>
    </lineage>
</organism>
<dbReference type="Proteomes" id="UP000655287">
    <property type="component" value="Unassembled WGS sequence"/>
</dbReference>
<dbReference type="PANTHER" id="PTHR43611:SF3">
    <property type="entry name" value="FLAVIN MONONUCLEOTIDE HYDROLASE 1, CHLOROPLATIC"/>
    <property type="match status" value="1"/>
</dbReference>
<proteinExistence type="predicted"/>
<evidence type="ECO:0000313" key="2">
    <source>
        <dbReference type="Proteomes" id="UP000655287"/>
    </source>
</evidence>
<dbReference type="SFLD" id="SFLDS00003">
    <property type="entry name" value="Haloacid_Dehalogenase"/>
    <property type="match status" value="1"/>
</dbReference>
<dbReference type="AlphaFoldDB" id="A0A919R576"/>
<dbReference type="CDD" id="cd02603">
    <property type="entry name" value="HAD_sEH-N_like"/>
    <property type="match status" value="1"/>
</dbReference>
<reference evidence="1" key="1">
    <citation type="submission" date="2021-01" db="EMBL/GenBank/DDBJ databases">
        <title>Whole genome shotgun sequence of Sphaerisporangium rufum NBRC 109079.</title>
        <authorList>
            <person name="Komaki H."/>
            <person name="Tamura T."/>
        </authorList>
    </citation>
    <scope>NUCLEOTIDE SEQUENCE</scope>
    <source>
        <strain evidence="1">NBRC 109079</strain>
    </source>
</reference>
<name>A0A919R576_9ACTN</name>
<dbReference type="Pfam" id="PF00702">
    <property type="entry name" value="Hydrolase"/>
    <property type="match status" value="1"/>
</dbReference>
<dbReference type="EMBL" id="BOOU01000034">
    <property type="protein sequence ID" value="GII77317.1"/>
    <property type="molecule type" value="Genomic_DNA"/>
</dbReference>
<dbReference type="InterPro" id="IPR036412">
    <property type="entry name" value="HAD-like_sf"/>
</dbReference>
<dbReference type="SUPFAM" id="SSF56784">
    <property type="entry name" value="HAD-like"/>
    <property type="match status" value="1"/>
</dbReference>
<dbReference type="InterPro" id="IPR023214">
    <property type="entry name" value="HAD_sf"/>
</dbReference>
<dbReference type="NCBIfam" id="TIGR01509">
    <property type="entry name" value="HAD-SF-IA-v3"/>
    <property type="match status" value="1"/>
</dbReference>